<evidence type="ECO:0000313" key="7">
    <source>
        <dbReference type="Proteomes" id="UP001151516"/>
    </source>
</evidence>
<feature type="compositionally biased region" description="Polar residues" evidence="5">
    <location>
        <begin position="368"/>
        <end position="379"/>
    </location>
</feature>
<name>A0A9W8GKM6_9FUNG</name>
<evidence type="ECO:0000256" key="2">
    <source>
        <dbReference type="ARBA" id="ARBA00022763"/>
    </source>
</evidence>
<evidence type="ECO:0000256" key="4">
    <source>
        <dbReference type="ARBA" id="ARBA00023204"/>
    </source>
</evidence>
<evidence type="ECO:0000256" key="1">
    <source>
        <dbReference type="ARBA" id="ARBA00006638"/>
    </source>
</evidence>
<dbReference type="Proteomes" id="UP001151516">
    <property type="component" value="Unassembled WGS sequence"/>
</dbReference>
<feature type="region of interest" description="Disordered" evidence="5">
    <location>
        <begin position="230"/>
        <end position="251"/>
    </location>
</feature>
<dbReference type="OrthoDB" id="206565at2759"/>
<feature type="compositionally biased region" description="Polar residues" evidence="5">
    <location>
        <begin position="388"/>
        <end position="404"/>
    </location>
</feature>
<dbReference type="InterPro" id="IPR007232">
    <property type="entry name" value="Rad52_Rad59_Rad22"/>
</dbReference>
<feature type="region of interest" description="Disordered" evidence="5">
    <location>
        <begin position="338"/>
        <end position="404"/>
    </location>
</feature>
<dbReference type="AlphaFoldDB" id="A0A9W8GKM6"/>
<dbReference type="SUPFAM" id="SSF54768">
    <property type="entry name" value="dsRNA-binding domain-like"/>
    <property type="match status" value="1"/>
</dbReference>
<keyword evidence="7" id="KW-1185">Reference proteome</keyword>
<reference evidence="6" key="1">
    <citation type="submission" date="2022-07" db="EMBL/GenBank/DDBJ databases">
        <title>Phylogenomic reconstructions and comparative analyses of Kickxellomycotina fungi.</title>
        <authorList>
            <person name="Reynolds N.K."/>
            <person name="Stajich J.E."/>
            <person name="Barry K."/>
            <person name="Grigoriev I.V."/>
            <person name="Crous P."/>
            <person name="Smith M.E."/>
        </authorList>
    </citation>
    <scope>NUCLEOTIDE SEQUENCE</scope>
    <source>
        <strain evidence="6">CBS 109367</strain>
    </source>
</reference>
<dbReference type="GO" id="GO:0000724">
    <property type="term" value="P:double-strand break repair via homologous recombination"/>
    <property type="evidence" value="ECO:0007669"/>
    <property type="project" value="UniProtKB-ARBA"/>
</dbReference>
<feature type="region of interest" description="Disordered" evidence="5">
    <location>
        <begin position="1"/>
        <end position="25"/>
    </location>
</feature>
<protein>
    <submittedName>
        <fullName evidence="6">DNA repair protein rad52</fullName>
    </submittedName>
</protein>
<keyword evidence="4" id="KW-0234">DNA repair</keyword>
<dbReference type="Gene3D" id="3.30.390.80">
    <property type="entry name" value="DNA repair protein Rad52/59/22"/>
    <property type="match status" value="1"/>
</dbReference>
<evidence type="ECO:0000256" key="5">
    <source>
        <dbReference type="SAM" id="MobiDB-lite"/>
    </source>
</evidence>
<evidence type="ECO:0000256" key="3">
    <source>
        <dbReference type="ARBA" id="ARBA00023172"/>
    </source>
</evidence>
<dbReference type="PANTHER" id="PTHR12132">
    <property type="entry name" value="DNA REPAIR AND RECOMBINATION PROTEIN RAD52, RAD59"/>
    <property type="match status" value="1"/>
</dbReference>
<dbReference type="EMBL" id="JANBTX010000064">
    <property type="protein sequence ID" value="KAJ2687715.1"/>
    <property type="molecule type" value="Genomic_DNA"/>
</dbReference>
<comment type="similarity">
    <text evidence="1">Belongs to the RAD52 family.</text>
</comment>
<dbReference type="Pfam" id="PF04098">
    <property type="entry name" value="Rad52_Rad22"/>
    <property type="match status" value="1"/>
</dbReference>
<sequence length="404" mass="43156">MSKGDRMYVGSHEDDTRAAPYSKKEAQRIQSQLRRPLGPEHVSKRAGAGNSSLSYIEGWRIISIANQVFGFNGWSSSIQNFAVDYDDQVDGRWNLGCSCLVRITLRDGTYKEDIGYGTIDNAKSRGMAYEKCKKEAVTDAIKRAMRQFGNSLGNCVYDKEYVRAVAHIQKQPRNRLQGEDLFRYSDMVDEACCANLQVTGDGDNGGASTSAGARPGGSVAAASGLSITVAQDSGGQRDDHGTESVDFDMDDLDDDAFDGLGCMETDRPVIPESPSCSYDYRSAQHDNQPAQNTPTRMATGGPGWRPSSAPGVLNNARPGASPGGQVPMVQGLPNAARNLFCPPHPPRPAAPTQQAGGTTTTYRRPSFAETSGFTPSPQVASALGSRPLSASKTTSAPNGNQPSS</sequence>
<feature type="compositionally biased region" description="Low complexity" evidence="5">
    <location>
        <begin position="350"/>
        <end position="361"/>
    </location>
</feature>
<dbReference type="GO" id="GO:0003697">
    <property type="term" value="F:single-stranded DNA binding"/>
    <property type="evidence" value="ECO:0007669"/>
    <property type="project" value="UniProtKB-ARBA"/>
</dbReference>
<gene>
    <name evidence="6" type="primary">RAD52</name>
    <name evidence="6" type="ORF">IWW39_002722</name>
</gene>
<dbReference type="GO" id="GO:0005634">
    <property type="term" value="C:nucleus"/>
    <property type="evidence" value="ECO:0007669"/>
    <property type="project" value="TreeGrafter"/>
</dbReference>
<accession>A0A9W8GKM6</accession>
<feature type="compositionally biased region" description="Polar residues" evidence="5">
    <location>
        <begin position="285"/>
        <end position="296"/>
    </location>
</feature>
<evidence type="ECO:0000313" key="6">
    <source>
        <dbReference type="EMBL" id="KAJ2687715.1"/>
    </source>
</evidence>
<dbReference type="PANTHER" id="PTHR12132:SF1">
    <property type="entry name" value="DNA REPAIR PROTEIN RAD52 HOMOLOG"/>
    <property type="match status" value="1"/>
</dbReference>
<keyword evidence="3" id="KW-0233">DNA recombination</keyword>
<dbReference type="FunFam" id="3.30.390.80:FF:000001">
    <property type="entry name" value="DNA repair protein RAD52 homolog"/>
    <property type="match status" value="1"/>
</dbReference>
<keyword evidence="2" id="KW-0227">DNA damage</keyword>
<organism evidence="6 7">
    <name type="scientific">Coemansia spiralis</name>
    <dbReference type="NCBI Taxonomy" id="417178"/>
    <lineage>
        <taxon>Eukaryota</taxon>
        <taxon>Fungi</taxon>
        <taxon>Fungi incertae sedis</taxon>
        <taxon>Zoopagomycota</taxon>
        <taxon>Kickxellomycotina</taxon>
        <taxon>Kickxellomycetes</taxon>
        <taxon>Kickxellales</taxon>
        <taxon>Kickxellaceae</taxon>
        <taxon>Coemansia</taxon>
    </lineage>
</organism>
<feature type="region of interest" description="Disordered" evidence="5">
    <location>
        <begin position="283"/>
        <end position="322"/>
    </location>
</feature>
<dbReference type="GO" id="GO:0006312">
    <property type="term" value="P:mitotic recombination"/>
    <property type="evidence" value="ECO:0007669"/>
    <property type="project" value="TreeGrafter"/>
</dbReference>
<proteinExistence type="inferred from homology"/>
<comment type="caution">
    <text evidence="6">The sequence shown here is derived from an EMBL/GenBank/DDBJ whole genome shotgun (WGS) entry which is preliminary data.</text>
</comment>
<dbReference type="InterPro" id="IPR042525">
    <property type="entry name" value="Rad52_Rad59_Rad22_sf"/>
</dbReference>
<dbReference type="GO" id="GO:0045002">
    <property type="term" value="P:double-strand break repair via single-strand annealing"/>
    <property type="evidence" value="ECO:0007669"/>
    <property type="project" value="TreeGrafter"/>
</dbReference>
<dbReference type="InterPro" id="IPR041247">
    <property type="entry name" value="Rad52_fam"/>
</dbReference>